<organism evidence="2 3">
    <name type="scientific">Deinococcus humi</name>
    <dbReference type="NCBI Taxonomy" id="662880"/>
    <lineage>
        <taxon>Bacteria</taxon>
        <taxon>Thermotogati</taxon>
        <taxon>Deinococcota</taxon>
        <taxon>Deinococci</taxon>
        <taxon>Deinococcales</taxon>
        <taxon>Deinococcaceae</taxon>
        <taxon>Deinococcus</taxon>
    </lineage>
</organism>
<dbReference type="Gene3D" id="3.40.50.150">
    <property type="entry name" value="Vaccinia Virus protein VP39"/>
    <property type="match status" value="1"/>
</dbReference>
<evidence type="ECO:0000259" key="1">
    <source>
        <dbReference type="Pfam" id="PF08241"/>
    </source>
</evidence>
<gene>
    <name evidence="2" type="ORF">HNQ08_001627</name>
</gene>
<dbReference type="Pfam" id="PF08241">
    <property type="entry name" value="Methyltransf_11"/>
    <property type="match status" value="1"/>
</dbReference>
<reference evidence="2 3" key="1">
    <citation type="submission" date="2020-08" db="EMBL/GenBank/DDBJ databases">
        <title>Genomic Encyclopedia of Type Strains, Phase IV (KMG-IV): sequencing the most valuable type-strain genomes for metagenomic binning, comparative biology and taxonomic classification.</title>
        <authorList>
            <person name="Goeker M."/>
        </authorList>
    </citation>
    <scope>NUCLEOTIDE SEQUENCE [LARGE SCALE GENOMIC DNA]</scope>
    <source>
        <strain evidence="2 3">DSM 27939</strain>
    </source>
</reference>
<accession>A0A7W8JSN3</accession>
<protein>
    <submittedName>
        <fullName evidence="2">SAM-dependent methyltransferase</fullName>
    </submittedName>
</protein>
<dbReference type="GO" id="GO:0032259">
    <property type="term" value="P:methylation"/>
    <property type="evidence" value="ECO:0007669"/>
    <property type="project" value="UniProtKB-KW"/>
</dbReference>
<dbReference type="SUPFAM" id="SSF53335">
    <property type="entry name" value="S-adenosyl-L-methionine-dependent methyltransferases"/>
    <property type="match status" value="1"/>
</dbReference>
<name>A0A7W8JSN3_9DEIO</name>
<comment type="caution">
    <text evidence="2">The sequence shown here is derived from an EMBL/GenBank/DDBJ whole genome shotgun (WGS) entry which is preliminary data.</text>
</comment>
<dbReference type="InterPro" id="IPR013216">
    <property type="entry name" value="Methyltransf_11"/>
</dbReference>
<keyword evidence="3" id="KW-1185">Reference proteome</keyword>
<keyword evidence="2" id="KW-0489">Methyltransferase</keyword>
<keyword evidence="2" id="KW-0808">Transferase</keyword>
<evidence type="ECO:0000313" key="3">
    <source>
        <dbReference type="Proteomes" id="UP000552709"/>
    </source>
</evidence>
<dbReference type="Proteomes" id="UP000552709">
    <property type="component" value="Unassembled WGS sequence"/>
</dbReference>
<dbReference type="GO" id="GO:0008757">
    <property type="term" value="F:S-adenosylmethionine-dependent methyltransferase activity"/>
    <property type="evidence" value="ECO:0007669"/>
    <property type="project" value="InterPro"/>
</dbReference>
<proteinExistence type="predicted"/>
<dbReference type="AlphaFoldDB" id="A0A7W8JSN3"/>
<evidence type="ECO:0000313" key="2">
    <source>
        <dbReference type="EMBL" id="MBB5362532.1"/>
    </source>
</evidence>
<dbReference type="EMBL" id="JACHFL010000003">
    <property type="protein sequence ID" value="MBB5362532.1"/>
    <property type="molecule type" value="Genomic_DNA"/>
</dbReference>
<feature type="domain" description="Methyltransferase type 11" evidence="1">
    <location>
        <begin position="33"/>
        <end position="74"/>
    </location>
</feature>
<sequence length="152" mass="16819">MADVHPHAGALGQRLVAHPIAARLSREFGLPRVLYDGLTVPFADGSFDVVLLAFVLHHCPDPLAVLREARRVSRGRVLVLEDGDEAHPPRRLERVTDALINLEIGHPHSERSRFDWLVLFDAGGLGVTHERGFTSCFGGLPGRHRLYVLDVL</sequence>
<dbReference type="InterPro" id="IPR029063">
    <property type="entry name" value="SAM-dependent_MTases_sf"/>
</dbReference>